<sequence>MQSVAIVGAGFSGLCMALQLKRAGRGKFTVFEKAGDIGGTWRDNTYPGCGCDVPSQLYSYSFEKYTSWSRRYPGQPEILGYLRSLVDKHGLRPHIRLNTEVTRARYDEGGARWEVLTADGRREFFDVVVFGVGQLNRPRLPDIPGREEFAGTAFHSARWDHGHDLTGKRVAVIGNGSSAAQLIAPVARQAGRLEVFQRTPNWVLPKADAEFHRATRLGLRWLRPLQKAYRSLIYLRAESLLYPALKNGWSAPLVRRMALRHLRQQIDDPRLRAKLTPDYPVGCKRIVIDSTFYPALNRPDVDVVTERITRITRTGVETADGLEHPADTVVYATGFETTRFLAPVEVYGRDGRLLREEWKDGPEAYLGVAMPNFPNLFFLYGPNTNLGHNSIVLMIECQVGYVLACLRALSAHCARSGRAGIEIRPEAMAAYRARLERALHDTVWEAGCDSWYKNAAGRVTNNWPMSTVRYRRLLRTPHPRAFRFTPARA</sequence>
<reference evidence="6" key="1">
    <citation type="journal article" date="2019" name="Int. J. Syst. Evol. Microbiol.">
        <title>The Global Catalogue of Microorganisms (GCM) 10K type strain sequencing project: providing services to taxonomists for standard genome sequencing and annotation.</title>
        <authorList>
            <consortium name="The Broad Institute Genomics Platform"/>
            <consortium name="The Broad Institute Genome Sequencing Center for Infectious Disease"/>
            <person name="Wu L."/>
            <person name="Ma J."/>
        </authorList>
    </citation>
    <scope>NUCLEOTIDE SEQUENCE [LARGE SCALE GENOMIC DNA]</scope>
    <source>
        <strain evidence="6">SYNS20</strain>
    </source>
</reference>
<evidence type="ECO:0000256" key="3">
    <source>
        <dbReference type="ARBA" id="ARBA00022827"/>
    </source>
</evidence>
<comment type="caution">
    <text evidence="5">The sequence shown here is derived from an EMBL/GenBank/DDBJ whole genome shotgun (WGS) entry which is preliminary data.</text>
</comment>
<dbReference type="InterPro" id="IPR036188">
    <property type="entry name" value="FAD/NAD-bd_sf"/>
</dbReference>
<dbReference type="Pfam" id="PF00743">
    <property type="entry name" value="FMO-like"/>
    <property type="match status" value="1"/>
</dbReference>
<evidence type="ECO:0000256" key="2">
    <source>
        <dbReference type="ARBA" id="ARBA00022630"/>
    </source>
</evidence>
<gene>
    <name evidence="5" type="ORF">ACFQVC_06540</name>
</gene>
<dbReference type="EC" id="1.14.13.-" evidence="5"/>
<dbReference type="InterPro" id="IPR000960">
    <property type="entry name" value="Flavin_mOase"/>
</dbReference>
<dbReference type="Gene3D" id="3.50.50.60">
    <property type="entry name" value="FAD/NAD(P)-binding domain"/>
    <property type="match status" value="2"/>
</dbReference>
<dbReference type="PANTHER" id="PTHR42877">
    <property type="entry name" value="L-ORNITHINE N(5)-MONOOXYGENASE-RELATED"/>
    <property type="match status" value="1"/>
</dbReference>
<dbReference type="GO" id="GO:0004497">
    <property type="term" value="F:monooxygenase activity"/>
    <property type="evidence" value="ECO:0007669"/>
    <property type="project" value="UniProtKB-KW"/>
</dbReference>
<keyword evidence="6" id="KW-1185">Reference proteome</keyword>
<keyword evidence="5" id="KW-0503">Monooxygenase</keyword>
<dbReference type="PANTHER" id="PTHR42877:SF4">
    <property type="entry name" value="FAD_NAD(P)-BINDING DOMAIN-CONTAINING PROTEIN-RELATED"/>
    <property type="match status" value="1"/>
</dbReference>
<keyword evidence="2" id="KW-0285">Flavoprotein</keyword>
<keyword evidence="4 5" id="KW-0560">Oxidoreductase</keyword>
<dbReference type="Proteomes" id="UP001596523">
    <property type="component" value="Unassembled WGS sequence"/>
</dbReference>
<name>A0ABW2JET1_9ACTN</name>
<dbReference type="PRINTS" id="PR00370">
    <property type="entry name" value="FMOXYGENASE"/>
</dbReference>
<protein>
    <submittedName>
        <fullName evidence="5">Flavin-containing monooxygenase</fullName>
        <ecNumber evidence="5">1.14.13.-</ecNumber>
    </submittedName>
</protein>
<dbReference type="InterPro" id="IPR051209">
    <property type="entry name" value="FAD-bind_Monooxygenase_sf"/>
</dbReference>
<evidence type="ECO:0000256" key="1">
    <source>
        <dbReference type="ARBA" id="ARBA00010139"/>
    </source>
</evidence>
<evidence type="ECO:0000256" key="4">
    <source>
        <dbReference type="ARBA" id="ARBA00023002"/>
    </source>
</evidence>
<evidence type="ECO:0000313" key="6">
    <source>
        <dbReference type="Proteomes" id="UP001596523"/>
    </source>
</evidence>
<keyword evidence="3" id="KW-0274">FAD</keyword>
<comment type="similarity">
    <text evidence="1">Belongs to the FAD-binding monooxygenase family.</text>
</comment>
<dbReference type="SUPFAM" id="SSF51905">
    <property type="entry name" value="FAD/NAD(P)-binding domain"/>
    <property type="match status" value="2"/>
</dbReference>
<accession>A0ABW2JET1</accession>
<evidence type="ECO:0000313" key="5">
    <source>
        <dbReference type="EMBL" id="MFC7303871.1"/>
    </source>
</evidence>
<organism evidence="5 6">
    <name type="scientific">Streptomyces monticola</name>
    <dbReference type="NCBI Taxonomy" id="2666263"/>
    <lineage>
        <taxon>Bacteria</taxon>
        <taxon>Bacillati</taxon>
        <taxon>Actinomycetota</taxon>
        <taxon>Actinomycetes</taxon>
        <taxon>Kitasatosporales</taxon>
        <taxon>Streptomycetaceae</taxon>
        <taxon>Streptomyces</taxon>
    </lineage>
</organism>
<proteinExistence type="inferred from homology"/>
<dbReference type="EMBL" id="JBHTCF010000002">
    <property type="protein sequence ID" value="MFC7303871.1"/>
    <property type="molecule type" value="Genomic_DNA"/>
</dbReference>
<dbReference type="InterPro" id="IPR020946">
    <property type="entry name" value="Flavin_mOase-like"/>
</dbReference>
<dbReference type="RefSeq" id="WP_381827490.1">
    <property type="nucleotide sequence ID" value="NZ_JBHTCF010000002.1"/>
</dbReference>